<dbReference type="PANTHER" id="PTHR43804">
    <property type="entry name" value="LD18447P"/>
    <property type="match status" value="1"/>
</dbReference>
<dbReference type="InterPro" id="IPR050057">
    <property type="entry name" value="Prokaryotic/Mito_RF"/>
</dbReference>
<organism evidence="3">
    <name type="scientific">uncultured bacterium</name>
    <name type="common">gcode 4</name>
    <dbReference type="NCBI Taxonomy" id="1234023"/>
    <lineage>
        <taxon>Bacteria</taxon>
        <taxon>environmental samples</taxon>
    </lineage>
</organism>
<dbReference type="InterPro" id="IPR045853">
    <property type="entry name" value="Pep_chain_release_fac_I_sf"/>
</dbReference>
<dbReference type="EMBL" id="AMFJ01036087">
    <property type="protein sequence ID" value="EKD25357.1"/>
    <property type="molecule type" value="Genomic_DNA"/>
</dbReference>
<dbReference type="InterPro" id="IPR005139">
    <property type="entry name" value="PCRF"/>
</dbReference>
<sequence>MLEKLAHMERKYLELRDQMMDPDIISDNKRSIQISKDLSGLQTIYDLYQQYKQAHQLKKEAQEMIDTEKDFEMVDMAKEQLKESEARIQDLESKIKVALLPKDPNDEKNIYLEIRPAAGGNEAGLFAAELLRMYLGYAAKKWWKTEITEEQVSDIGG</sequence>
<evidence type="ECO:0000256" key="1">
    <source>
        <dbReference type="ARBA" id="ARBA00022481"/>
    </source>
</evidence>
<evidence type="ECO:0000313" key="3">
    <source>
        <dbReference type="EMBL" id="EKD25357.1"/>
    </source>
</evidence>
<proteinExistence type="predicted"/>
<dbReference type="SUPFAM" id="SSF75620">
    <property type="entry name" value="Release factor"/>
    <property type="match status" value="1"/>
</dbReference>
<protein>
    <submittedName>
        <fullName evidence="3">Peptide chain release factor 1</fullName>
    </submittedName>
</protein>
<accession>K1XJI0</accession>
<dbReference type="Gene3D" id="3.30.70.1660">
    <property type="match status" value="1"/>
</dbReference>
<dbReference type="Gene3D" id="6.10.140.1950">
    <property type="match status" value="1"/>
</dbReference>
<dbReference type="GO" id="GO:0006415">
    <property type="term" value="P:translational termination"/>
    <property type="evidence" value="ECO:0007669"/>
    <property type="project" value="InterPro"/>
</dbReference>
<comment type="caution">
    <text evidence="3">The sequence shown here is derived from an EMBL/GenBank/DDBJ whole genome shotgun (WGS) entry which is preliminary data.</text>
</comment>
<reference evidence="3" key="1">
    <citation type="journal article" date="2012" name="Science">
        <title>Fermentation, hydrogen, and sulfur metabolism in multiple uncultivated bacterial phyla.</title>
        <authorList>
            <person name="Wrighton K.C."/>
            <person name="Thomas B.C."/>
            <person name="Sharon I."/>
            <person name="Miller C.S."/>
            <person name="Castelle C.J."/>
            <person name="VerBerkmoes N.C."/>
            <person name="Wilkins M.J."/>
            <person name="Hettich R.L."/>
            <person name="Lipton M.S."/>
            <person name="Williams K.H."/>
            <person name="Long P.E."/>
            <person name="Banfield J.F."/>
        </authorList>
    </citation>
    <scope>NUCLEOTIDE SEQUENCE [LARGE SCALE GENOMIC DNA]</scope>
</reference>
<feature type="non-terminal residue" evidence="3">
    <location>
        <position position="157"/>
    </location>
</feature>
<feature type="domain" description="Peptide chain release factor" evidence="2">
    <location>
        <begin position="63"/>
        <end position="157"/>
    </location>
</feature>
<name>K1XJI0_9BACT</name>
<evidence type="ECO:0000259" key="2">
    <source>
        <dbReference type="SMART" id="SM00937"/>
    </source>
</evidence>
<dbReference type="SMART" id="SM00937">
    <property type="entry name" value="PCRF"/>
    <property type="match status" value="1"/>
</dbReference>
<dbReference type="AlphaFoldDB" id="K1XJI0"/>
<keyword evidence="1" id="KW-0488">Methylation</keyword>
<dbReference type="Pfam" id="PF03462">
    <property type="entry name" value="PCRF"/>
    <property type="match status" value="1"/>
</dbReference>
<gene>
    <name evidence="3" type="primary">prfA</name>
    <name evidence="3" type="ORF">ACD_80C00080G0010</name>
</gene>
<dbReference type="PANTHER" id="PTHR43804:SF7">
    <property type="entry name" value="LD18447P"/>
    <property type="match status" value="1"/>
</dbReference>